<dbReference type="InterPro" id="IPR036226">
    <property type="entry name" value="LipOase_C_sf"/>
</dbReference>
<dbReference type="PRINTS" id="PR00467">
    <property type="entry name" value="MAMLPOXGNASE"/>
</dbReference>
<evidence type="ECO:0000259" key="13">
    <source>
        <dbReference type="PROSITE" id="PS50095"/>
    </source>
</evidence>
<comment type="similarity">
    <text evidence="3">Belongs to the lipoxygenase family.</text>
</comment>
<feature type="domain" description="Lipoxygenase" evidence="14">
    <location>
        <begin position="142"/>
        <end position="693"/>
    </location>
</feature>
<dbReference type="FunFam" id="1.20.245.10:FF:000001">
    <property type="entry name" value="Arachidonate 5-lipoxygenase a"/>
    <property type="match status" value="1"/>
</dbReference>
<name>A0ABD1JTR8_9TELE</name>
<evidence type="ECO:0000256" key="7">
    <source>
        <dbReference type="ARBA" id="ARBA00023002"/>
    </source>
</evidence>
<evidence type="ECO:0000256" key="12">
    <source>
        <dbReference type="PROSITE-ProRule" id="PRU00152"/>
    </source>
</evidence>
<feature type="binding site" evidence="10">
    <location>
        <position position="570"/>
    </location>
    <ligand>
        <name>Fe cation</name>
        <dbReference type="ChEBI" id="CHEBI:24875"/>
        <note>catalytic</note>
    </ligand>
</feature>
<evidence type="ECO:0000259" key="14">
    <source>
        <dbReference type="PROSITE" id="PS51393"/>
    </source>
</evidence>
<keyword evidence="5 10" id="KW-0479">Metal-binding</keyword>
<dbReference type="EMBL" id="JBHFQA010000012">
    <property type="protein sequence ID" value="KAL2090269.1"/>
    <property type="molecule type" value="Genomic_DNA"/>
</dbReference>
<accession>A0ABD1JTR8</accession>
<evidence type="ECO:0000256" key="1">
    <source>
        <dbReference type="ARBA" id="ARBA00004496"/>
    </source>
</evidence>
<sequence>MQVICSKTNKGTRKTYFCVGIQVNNMKHIFFYPTESNAMLRFCFQIHNSIVRKRQSNHVNCFFNLTVFALIPQMGTFTVSTPSTLGCLLLLKLEKQQYLLGDNEWFCSKVQVTTPEGDIVHFPCYTWLSTGEEIQLRDGRVQHVFSEVEPCLINHRERELARRKLLYQWRPFMEGLPDVINADDSFDLPQEIRFSFTKNAEIFYTQTEIVAILRLKGLTKDTSQWASLEDIKNAFSHHKTPISEYIEEQWKEDEFFGYQLLNGYNPMAIQRCSQLPSKFAVTDAMVQPFLESGSSLAAEMQKGNIFLVDYRRIAGLHVPVIHGKKQYIAAPLCLLYKTPDDKLLPIAIQLNQEPGPDNPVFLPSDPEHDWLLAKMFVRNADFHEHEVNSHYLRTHGLSEVFIISTLRNLPMPHPLYKLLIPHTRYTLHINTTGRTKLFGPEGIYTKATNLGGQGKFDLLKRWFSEVSYSALCLPEDIKARGLESIPNFYYRDDGLKLWDILNRYVRSMVELYYPSDLEVRRDSELQTWIKDIFVHGFLGQRRTEVPETFCTVEEVVKFITMVIFNMSAQHSAVNTGQFDYGGWLPNSPNSMQKPPPTTKGQSTEQTILDTLPDVSTSANGAVFRWLLSTNSLDFIPLGCFPDEHFCEDAPLRIIKALQADLALLTQQIKERNKSLAVPYFYLCPTKMENSASI</sequence>
<dbReference type="InterPro" id="IPR000907">
    <property type="entry name" value="LipOase"/>
</dbReference>
<dbReference type="SUPFAM" id="SSF49723">
    <property type="entry name" value="Lipase/lipooxygenase domain (PLAT/LH2 domain)"/>
    <property type="match status" value="1"/>
</dbReference>
<keyword evidence="6" id="KW-0223">Dioxygenase</keyword>
<evidence type="ECO:0000256" key="3">
    <source>
        <dbReference type="ARBA" id="ARBA00009419"/>
    </source>
</evidence>
<dbReference type="InterPro" id="IPR036392">
    <property type="entry name" value="PLAT/LH2_dom_sf"/>
</dbReference>
<evidence type="ECO:0000256" key="11">
    <source>
        <dbReference type="PIRSR" id="PIRSR601885-3"/>
    </source>
</evidence>
<proteinExistence type="inferred from homology"/>
<dbReference type="Pfam" id="PF01477">
    <property type="entry name" value="PLAT"/>
    <property type="match status" value="1"/>
</dbReference>
<evidence type="ECO:0000256" key="8">
    <source>
        <dbReference type="ARBA" id="ARBA00023004"/>
    </source>
</evidence>
<keyword evidence="9" id="KW-0443">Lipid metabolism</keyword>
<dbReference type="InterPro" id="IPR013819">
    <property type="entry name" value="LipOase_C"/>
</dbReference>
<keyword evidence="16" id="KW-1185">Reference proteome</keyword>
<dbReference type="GO" id="GO:0006629">
    <property type="term" value="P:lipid metabolic process"/>
    <property type="evidence" value="ECO:0007669"/>
    <property type="project" value="UniProtKB-KW"/>
</dbReference>
<comment type="subcellular location">
    <subcellularLocation>
        <location evidence="1">Cytoplasm</location>
    </subcellularLocation>
</comment>
<dbReference type="PANTHER" id="PTHR11771">
    <property type="entry name" value="LIPOXYGENASE"/>
    <property type="match status" value="1"/>
</dbReference>
<comment type="caution">
    <text evidence="12">Lacks conserved residue(s) required for the propagation of feature annotation.</text>
</comment>
<dbReference type="SUPFAM" id="SSF48484">
    <property type="entry name" value="Lipoxigenase"/>
    <property type="match status" value="1"/>
</dbReference>
<evidence type="ECO:0000256" key="5">
    <source>
        <dbReference type="ARBA" id="ARBA00022723"/>
    </source>
</evidence>
<evidence type="ECO:0000256" key="4">
    <source>
        <dbReference type="ARBA" id="ARBA00022490"/>
    </source>
</evidence>
<dbReference type="AlphaFoldDB" id="A0ABD1JTR8"/>
<keyword evidence="4" id="KW-0963">Cytoplasm</keyword>
<dbReference type="GO" id="GO:0046872">
    <property type="term" value="F:metal ion binding"/>
    <property type="evidence" value="ECO:0007669"/>
    <property type="project" value="UniProtKB-KW"/>
</dbReference>
<evidence type="ECO:0000313" key="15">
    <source>
        <dbReference type="EMBL" id="KAL2090269.1"/>
    </source>
</evidence>
<feature type="binding site" evidence="10">
    <location>
        <position position="395"/>
    </location>
    <ligand>
        <name>Fe cation</name>
        <dbReference type="ChEBI" id="CHEBI:24875"/>
        <note>catalytic</note>
    </ligand>
</feature>
<dbReference type="PRINTS" id="PR00087">
    <property type="entry name" value="LIPOXYGENASE"/>
</dbReference>
<dbReference type="InterPro" id="IPR001024">
    <property type="entry name" value="PLAT/LH2_dom"/>
</dbReference>
<dbReference type="Proteomes" id="UP001591681">
    <property type="component" value="Unassembled WGS sequence"/>
</dbReference>
<dbReference type="Pfam" id="PF00305">
    <property type="entry name" value="Lipoxygenase"/>
    <property type="match status" value="1"/>
</dbReference>
<evidence type="ECO:0000256" key="2">
    <source>
        <dbReference type="ARBA" id="ARBA00005189"/>
    </source>
</evidence>
<keyword evidence="7" id="KW-0560">Oxidoreductase</keyword>
<dbReference type="PROSITE" id="PS50095">
    <property type="entry name" value="PLAT"/>
    <property type="match status" value="1"/>
</dbReference>
<feature type="domain" description="PLAT" evidence="13">
    <location>
        <begin position="15"/>
        <end position="142"/>
    </location>
</feature>
<evidence type="ECO:0000256" key="10">
    <source>
        <dbReference type="PIRSR" id="PIRSR601885-1"/>
    </source>
</evidence>
<comment type="cofactor">
    <cofactor evidence="10">
        <name>Fe cation</name>
        <dbReference type="ChEBI" id="CHEBI:24875"/>
    </cofactor>
    <text evidence="10">Binds 1 Fe cation per subunit.</text>
</comment>
<dbReference type="InterPro" id="IPR001885">
    <property type="entry name" value="LipOase_mml"/>
</dbReference>
<protein>
    <submittedName>
        <fullName evidence="15">Uncharacterized protein</fullName>
    </submittedName>
</protein>
<gene>
    <name evidence="15" type="ORF">ACEWY4_014957</name>
</gene>
<evidence type="ECO:0000256" key="6">
    <source>
        <dbReference type="ARBA" id="ARBA00022964"/>
    </source>
</evidence>
<dbReference type="PROSITE" id="PS51393">
    <property type="entry name" value="LIPOXYGENASE_3"/>
    <property type="match status" value="1"/>
</dbReference>
<dbReference type="Gene3D" id="2.60.60.20">
    <property type="entry name" value="PLAT/LH2 domain"/>
    <property type="match status" value="1"/>
</dbReference>
<dbReference type="Gene3D" id="3.10.450.60">
    <property type="match status" value="1"/>
</dbReference>
<comment type="caution">
    <text evidence="15">The sequence shown here is derived from an EMBL/GenBank/DDBJ whole genome shotgun (WGS) entry which is preliminary data.</text>
</comment>
<dbReference type="Gene3D" id="1.20.245.10">
    <property type="entry name" value="Lipoxygenase-1, Domain 5"/>
    <property type="match status" value="1"/>
</dbReference>
<feature type="binding site" evidence="10">
    <location>
        <position position="693"/>
    </location>
    <ligand>
        <name>Fe cation</name>
        <dbReference type="ChEBI" id="CHEBI:24875"/>
        <note>catalytic</note>
    </ligand>
</feature>
<keyword evidence="8 10" id="KW-0408">Iron</keyword>
<evidence type="ECO:0000256" key="9">
    <source>
        <dbReference type="ARBA" id="ARBA00023098"/>
    </source>
</evidence>
<organism evidence="15 16">
    <name type="scientific">Coilia grayii</name>
    <name type="common">Gray's grenadier anchovy</name>
    <dbReference type="NCBI Taxonomy" id="363190"/>
    <lineage>
        <taxon>Eukaryota</taxon>
        <taxon>Metazoa</taxon>
        <taxon>Chordata</taxon>
        <taxon>Craniata</taxon>
        <taxon>Vertebrata</taxon>
        <taxon>Euteleostomi</taxon>
        <taxon>Actinopterygii</taxon>
        <taxon>Neopterygii</taxon>
        <taxon>Teleostei</taxon>
        <taxon>Clupei</taxon>
        <taxon>Clupeiformes</taxon>
        <taxon>Clupeoidei</taxon>
        <taxon>Engraulidae</taxon>
        <taxon>Coilinae</taxon>
        <taxon>Coilia</taxon>
    </lineage>
</organism>
<dbReference type="SMART" id="SM00308">
    <property type="entry name" value="LH2"/>
    <property type="match status" value="1"/>
</dbReference>
<dbReference type="GO" id="GO:0005737">
    <property type="term" value="C:cytoplasm"/>
    <property type="evidence" value="ECO:0007669"/>
    <property type="project" value="UniProtKB-SubCell"/>
</dbReference>
<comment type="pathway">
    <text evidence="2">Lipid metabolism.</text>
</comment>
<reference evidence="15 16" key="1">
    <citation type="submission" date="2024-09" db="EMBL/GenBank/DDBJ databases">
        <title>A chromosome-level genome assembly of Gray's grenadier anchovy, Coilia grayii.</title>
        <authorList>
            <person name="Fu Z."/>
        </authorList>
    </citation>
    <scope>NUCLEOTIDE SEQUENCE [LARGE SCALE GENOMIC DNA]</scope>
    <source>
        <strain evidence="15">G4</strain>
        <tissue evidence="15">Muscle</tissue>
    </source>
</reference>
<feature type="binding site" evidence="10">
    <location>
        <position position="390"/>
    </location>
    <ligand>
        <name>Fe cation</name>
        <dbReference type="ChEBI" id="CHEBI:24875"/>
        <note>catalytic</note>
    </ligand>
</feature>
<evidence type="ECO:0000313" key="16">
    <source>
        <dbReference type="Proteomes" id="UP001591681"/>
    </source>
</evidence>
<dbReference type="GO" id="GO:0051213">
    <property type="term" value="F:dioxygenase activity"/>
    <property type="evidence" value="ECO:0007669"/>
    <property type="project" value="UniProtKB-KW"/>
</dbReference>
<feature type="site" description="Essential for stabilizing binding to COTL1" evidence="11">
    <location>
        <position position="127"/>
    </location>
</feature>